<sequence>MDYRSKPDAEDSDSDHDNLPHETGNSSDVEKEEDEGPTAKRAAHLWGDALMEQGLLHKGSHITLERNSEKRVIRGVESYDVPKSVMQSEQKGFKSTSATAHCDVASASTDDPFGDSAIDLNAETAFCERLSDEAWDPCPQPYVSKTYRKKDITIGFNASRARGKGPYGRKRYDSRAYKGNHSANLLKRSRQDMNQDRDKLLLSSYSLETLMAVEFDSNISIEQLGDEMAMAMGERDPQAVKTIVRACGMEKNQDRDKLLLSSYSLETLMAVEFDSNISIEQLGDEMAMAMGERDPQAVKTIVRACGMEKALSLFEEARKVESTGGMMIDNGKRRRTPGGVFISLFKLDSDIPEDVKIDNGKRRRTPGGVFISLFKLDSDIPEDVKKRVFGENKQEARKLIRARRKHFNFAGNVAKLAELMKKEKEKDMNSLKPLPLAEDLLQESVVEEDIHISKNEDVEDGNMDL</sequence>
<feature type="domain" description="Phosphorylated adapter RNA export protein RNA-binding" evidence="12">
    <location>
        <begin position="357"/>
        <end position="394"/>
    </location>
</feature>
<keyword evidence="14" id="KW-1185">Reference proteome</keyword>
<comment type="subcellular location">
    <subcellularLocation>
        <location evidence="2">Cytoplasm</location>
    </subcellularLocation>
    <subcellularLocation>
        <location evidence="1">Nucleus</location>
    </subcellularLocation>
</comment>
<evidence type="ECO:0000256" key="9">
    <source>
        <dbReference type="ARBA" id="ARBA00023242"/>
    </source>
</evidence>
<dbReference type="GO" id="GO:0003723">
    <property type="term" value="F:RNA binding"/>
    <property type="evidence" value="ECO:0007669"/>
    <property type="project" value="UniProtKB-KW"/>
</dbReference>
<dbReference type="OrthoDB" id="20573at2759"/>
<evidence type="ECO:0000256" key="6">
    <source>
        <dbReference type="ARBA" id="ARBA00022490"/>
    </source>
</evidence>
<organism evidence="13 14">
    <name type="scientific">Dictyocaulus viviparus</name>
    <name type="common">Bovine lungworm</name>
    <dbReference type="NCBI Taxonomy" id="29172"/>
    <lineage>
        <taxon>Eukaryota</taxon>
        <taxon>Metazoa</taxon>
        <taxon>Ecdysozoa</taxon>
        <taxon>Nematoda</taxon>
        <taxon>Chromadorea</taxon>
        <taxon>Rhabditida</taxon>
        <taxon>Rhabditina</taxon>
        <taxon>Rhabditomorpha</taxon>
        <taxon>Strongyloidea</taxon>
        <taxon>Metastrongylidae</taxon>
        <taxon>Dictyocaulus</taxon>
    </lineage>
</organism>
<dbReference type="GO" id="GO:0006408">
    <property type="term" value="P:snRNA export from nucleus"/>
    <property type="evidence" value="ECO:0007669"/>
    <property type="project" value="InterPro"/>
</dbReference>
<evidence type="ECO:0000256" key="3">
    <source>
        <dbReference type="ARBA" id="ARBA00006094"/>
    </source>
</evidence>
<protein>
    <recommendedName>
        <fullName evidence="4">Phosphorylated adapter RNA export protein</fullName>
    </recommendedName>
    <alternativeName>
        <fullName evidence="10">RNA U small nuclear RNA export adapter protein</fullName>
    </alternativeName>
</protein>
<dbReference type="PANTHER" id="PTHR13135">
    <property type="entry name" value="CYTOSOLIC RESINIFERATOXIN BINDING PROTEIN RBP-26"/>
    <property type="match status" value="1"/>
</dbReference>
<keyword evidence="5" id="KW-0813">Transport</keyword>
<dbReference type="Pfam" id="PF10258">
    <property type="entry name" value="PHAX_RNA-bd"/>
    <property type="match status" value="2"/>
</dbReference>
<evidence type="ECO:0000313" key="14">
    <source>
        <dbReference type="Proteomes" id="UP000053766"/>
    </source>
</evidence>
<dbReference type="GO" id="GO:0015031">
    <property type="term" value="P:protein transport"/>
    <property type="evidence" value="ECO:0007669"/>
    <property type="project" value="UniProtKB-KW"/>
</dbReference>
<evidence type="ECO:0000313" key="13">
    <source>
        <dbReference type="EMBL" id="KJH44137.1"/>
    </source>
</evidence>
<keyword evidence="6" id="KW-0963">Cytoplasm</keyword>
<dbReference type="Gene3D" id="1.10.10.1440">
    <property type="entry name" value="PHAX RNA-binding domain"/>
    <property type="match status" value="2"/>
</dbReference>
<gene>
    <name evidence="13" type="ORF">DICVIV_09833</name>
</gene>
<dbReference type="Proteomes" id="UP000053766">
    <property type="component" value="Unassembled WGS sequence"/>
</dbReference>
<evidence type="ECO:0000256" key="8">
    <source>
        <dbReference type="ARBA" id="ARBA00022927"/>
    </source>
</evidence>
<reference evidence="14" key="2">
    <citation type="journal article" date="2016" name="Sci. Rep.">
        <title>Dictyocaulus viviparus genome, variome and transcriptome elucidate lungworm biology and support future intervention.</title>
        <authorList>
            <person name="McNulty S.N."/>
            <person name="Strube C."/>
            <person name="Rosa B.A."/>
            <person name="Martin J.C."/>
            <person name="Tyagi R."/>
            <person name="Choi Y.J."/>
            <person name="Wang Q."/>
            <person name="Hallsworth Pepin K."/>
            <person name="Zhang X."/>
            <person name="Ozersky P."/>
            <person name="Wilson R.K."/>
            <person name="Sternberg P.W."/>
            <person name="Gasser R.B."/>
            <person name="Mitreva M."/>
        </authorList>
    </citation>
    <scope>NUCLEOTIDE SEQUENCE [LARGE SCALE GENOMIC DNA]</scope>
    <source>
        <strain evidence="14">HannoverDv2000</strain>
    </source>
</reference>
<name>A0A0D8XK46_DICVI</name>
<dbReference type="InterPro" id="IPR039047">
    <property type="entry name" value="PHAX"/>
</dbReference>
<evidence type="ECO:0000256" key="4">
    <source>
        <dbReference type="ARBA" id="ARBA00016856"/>
    </source>
</evidence>
<evidence type="ECO:0000256" key="1">
    <source>
        <dbReference type="ARBA" id="ARBA00004123"/>
    </source>
</evidence>
<evidence type="ECO:0000259" key="12">
    <source>
        <dbReference type="Pfam" id="PF10258"/>
    </source>
</evidence>
<feature type="domain" description="Phosphorylated adapter RNA export protein RNA-binding" evidence="12">
    <location>
        <begin position="284"/>
        <end position="355"/>
    </location>
</feature>
<dbReference type="EMBL" id="KN716496">
    <property type="protein sequence ID" value="KJH44137.1"/>
    <property type="molecule type" value="Genomic_DNA"/>
</dbReference>
<evidence type="ECO:0000256" key="2">
    <source>
        <dbReference type="ARBA" id="ARBA00004496"/>
    </source>
</evidence>
<dbReference type="AlphaFoldDB" id="A0A0D8XK46"/>
<dbReference type="STRING" id="29172.A0A0D8XK46"/>
<keyword evidence="8" id="KW-0653">Protein transport</keyword>
<dbReference type="GO" id="GO:0005737">
    <property type="term" value="C:cytoplasm"/>
    <property type="evidence" value="ECO:0007669"/>
    <property type="project" value="UniProtKB-SubCell"/>
</dbReference>
<keyword evidence="9" id="KW-0539">Nucleus</keyword>
<evidence type="ECO:0000256" key="5">
    <source>
        <dbReference type="ARBA" id="ARBA00022448"/>
    </source>
</evidence>
<evidence type="ECO:0000256" key="11">
    <source>
        <dbReference type="SAM" id="MobiDB-lite"/>
    </source>
</evidence>
<dbReference type="PANTHER" id="PTHR13135:SF0">
    <property type="entry name" value="PHOSPHORYLATED ADAPTER RNA EXPORT PROTEIN"/>
    <property type="match status" value="1"/>
</dbReference>
<feature type="region of interest" description="Disordered" evidence="11">
    <location>
        <begin position="1"/>
        <end position="41"/>
    </location>
</feature>
<dbReference type="InterPro" id="IPR038092">
    <property type="entry name" value="PHAX_RNA-binding_sf"/>
</dbReference>
<dbReference type="GO" id="GO:0005634">
    <property type="term" value="C:nucleus"/>
    <property type="evidence" value="ECO:0007669"/>
    <property type="project" value="UniProtKB-SubCell"/>
</dbReference>
<proteinExistence type="inferred from homology"/>
<dbReference type="InterPro" id="IPR019385">
    <property type="entry name" value="PHAX_RNA-binding_domain"/>
</dbReference>
<evidence type="ECO:0000256" key="7">
    <source>
        <dbReference type="ARBA" id="ARBA00022884"/>
    </source>
</evidence>
<accession>A0A0D8XK46</accession>
<keyword evidence="7" id="KW-0694">RNA-binding</keyword>
<evidence type="ECO:0000256" key="10">
    <source>
        <dbReference type="ARBA" id="ARBA00030834"/>
    </source>
</evidence>
<feature type="compositionally biased region" description="Basic and acidic residues" evidence="11">
    <location>
        <begin position="1"/>
        <end position="20"/>
    </location>
</feature>
<reference evidence="13 14" key="1">
    <citation type="submission" date="2013-11" db="EMBL/GenBank/DDBJ databases">
        <title>Draft genome of the bovine lungworm Dictyocaulus viviparus.</title>
        <authorList>
            <person name="Mitreva M."/>
        </authorList>
    </citation>
    <scope>NUCLEOTIDE SEQUENCE [LARGE SCALE GENOMIC DNA]</scope>
    <source>
        <strain evidence="13 14">HannoverDv2000</strain>
    </source>
</reference>
<comment type="similarity">
    <text evidence="3">Belongs to the PHAX family.</text>
</comment>